<reference evidence="3" key="2">
    <citation type="submission" date="2021-03" db="EMBL/GenBank/DDBJ databases">
        <authorList>
            <person name="Guerrero-Cozar I."/>
            <person name="Gomez-Garrido J."/>
            <person name="Berbel C."/>
            <person name="Martinez-Blanch J.F."/>
            <person name="Alioto T."/>
            <person name="Claros M.G."/>
            <person name="Gagnaire P.A."/>
            <person name="Manchado M."/>
        </authorList>
    </citation>
    <scope>NUCLEOTIDE SEQUENCE</scope>
    <source>
        <strain evidence="3">Sse05_10M</strain>
        <tissue evidence="3">Blood</tissue>
    </source>
</reference>
<feature type="compositionally biased region" description="Basic and acidic residues" evidence="1">
    <location>
        <begin position="119"/>
        <end position="131"/>
    </location>
</feature>
<proteinExistence type="predicted"/>
<accession>A0AAV6S796</accession>
<name>A0AAV6S796_SOLSE</name>
<feature type="region of interest" description="Disordered" evidence="1">
    <location>
        <begin position="119"/>
        <end position="141"/>
    </location>
</feature>
<reference evidence="3 4" key="1">
    <citation type="journal article" date="2021" name="Sci. Rep.">
        <title>Chromosome anchoring in Senegalese sole (Solea senegalensis) reveals sex-associated markers and genome rearrangements in flatfish.</title>
        <authorList>
            <person name="Guerrero-Cozar I."/>
            <person name="Gomez-Garrido J."/>
            <person name="Berbel C."/>
            <person name="Martinez-Blanch J.F."/>
            <person name="Alioto T."/>
            <person name="Claros M.G."/>
            <person name="Gagnaire P.A."/>
            <person name="Manchado M."/>
        </authorList>
    </citation>
    <scope>NUCLEOTIDE SEQUENCE [LARGE SCALE GENOMIC DNA]</scope>
    <source>
        <strain evidence="3">Sse05_10M</strain>
    </source>
</reference>
<dbReference type="EMBL" id="JAGKHQ010000007">
    <property type="protein sequence ID" value="KAG7512564.1"/>
    <property type="molecule type" value="Genomic_DNA"/>
</dbReference>
<dbReference type="EMBL" id="JAGKHQ010000007">
    <property type="protein sequence ID" value="KAG7512565.1"/>
    <property type="molecule type" value="Genomic_DNA"/>
</dbReference>
<evidence type="ECO:0000313" key="4">
    <source>
        <dbReference type="Proteomes" id="UP000693946"/>
    </source>
</evidence>
<evidence type="ECO:0000256" key="1">
    <source>
        <dbReference type="SAM" id="MobiDB-lite"/>
    </source>
</evidence>
<evidence type="ECO:0000256" key="2">
    <source>
        <dbReference type="SAM" id="SignalP"/>
    </source>
</evidence>
<organism evidence="3 4">
    <name type="scientific">Solea senegalensis</name>
    <name type="common">Senegalese sole</name>
    <dbReference type="NCBI Taxonomy" id="28829"/>
    <lineage>
        <taxon>Eukaryota</taxon>
        <taxon>Metazoa</taxon>
        <taxon>Chordata</taxon>
        <taxon>Craniata</taxon>
        <taxon>Vertebrata</taxon>
        <taxon>Euteleostomi</taxon>
        <taxon>Actinopterygii</taxon>
        <taxon>Neopterygii</taxon>
        <taxon>Teleostei</taxon>
        <taxon>Neoteleostei</taxon>
        <taxon>Acanthomorphata</taxon>
        <taxon>Carangaria</taxon>
        <taxon>Pleuronectiformes</taxon>
        <taxon>Pleuronectoidei</taxon>
        <taxon>Soleidae</taxon>
        <taxon>Solea</taxon>
    </lineage>
</organism>
<keyword evidence="4" id="KW-1185">Reference proteome</keyword>
<dbReference type="EMBL" id="JAGKHQ010000007">
    <property type="protein sequence ID" value="KAG7512566.1"/>
    <property type="molecule type" value="Genomic_DNA"/>
</dbReference>
<sequence length="263" mass="30469">MLRICLLACVSLIFGVTAKPWSSDAGLQDTVMSEDRGRIPRGVEVEPPEDMDETDYDIDPKMMIWSKMDKQHEKAEADLDELYHPSMADLLKAQNFVPAADIQEEPVQEDDIMKYNERPEEDKDDIDHPDFGELAPSEPEQDWDDVYHRVVEEQGEHLAPLAVEYRAAEQVPVGYSEPEQDEDGLYHHDNQPAPVQMELLLREVQDKTEVRVHLQPEEDMDDLYHRDPPQPISYQYVAEAAADLPFQRKYSEPEEDLDEIYHH</sequence>
<feature type="chain" id="PRO_5044715223" evidence="2">
    <location>
        <begin position="19"/>
        <end position="263"/>
    </location>
</feature>
<dbReference type="AlphaFoldDB" id="A0AAV6S796"/>
<comment type="caution">
    <text evidence="3">The sequence shown here is derived from an EMBL/GenBank/DDBJ whole genome shotgun (WGS) entry which is preliminary data.</text>
</comment>
<protein>
    <submittedName>
        <fullName evidence="3">Uncharacterized protein</fullName>
    </submittedName>
</protein>
<gene>
    <name evidence="3" type="ORF">JOB18_032941</name>
</gene>
<feature type="signal peptide" evidence="2">
    <location>
        <begin position="1"/>
        <end position="18"/>
    </location>
</feature>
<evidence type="ECO:0000313" key="3">
    <source>
        <dbReference type="EMBL" id="KAG7512565.1"/>
    </source>
</evidence>
<dbReference type="Proteomes" id="UP000693946">
    <property type="component" value="Linkage Group LG15"/>
</dbReference>
<keyword evidence="2" id="KW-0732">Signal</keyword>